<dbReference type="Proteomes" id="UP001585018">
    <property type="component" value="Unassembled WGS sequence"/>
</dbReference>
<keyword evidence="2" id="KW-1185">Reference proteome</keyword>
<evidence type="ECO:0000313" key="2">
    <source>
        <dbReference type="Proteomes" id="UP001585018"/>
    </source>
</evidence>
<sequence length="661" mass="73371">MWHSFEWWQSRLAREFFDEDRRGIPVLFFIDEAELLTLHDQEQVPQLRIAVSSVLAWHGNPYEPVSARCRAWKRGARQDPPPCLPLLAATVLAAANMRRTELGPGAPAYYARLAEVLQPPWGNRAQHKHQLQQHYDTVVELWVCLDQWLREKAGARGLSTIKKNPTYTKIGYAQSQALVRASDHAALTSFFRSADLSPGQPVDGATLLRDLAVWSTRHPQGLSQGLRRALVSDSERPLLEPLLVALLESWDDATTQGSTDGLRRVPLRVVVEEGWAGWEIRWHAETVPGVEADVLQHPNGELNLASGAEDQAYVLSGAVPEVADALQSGFTARGQKTAVRVESGRKLMALREEPVAGGWVETDVLAVSEPYVFLFTPSGQHQLQALLADAGLRWYRPEDAPLPGWQITPALEFKDAPALAEALARSGIQNVRHITANLLSLRNGLRVRPEWRQRSHFLLGGEPDLMVPKELRKPGLVTLDGDRLDVPAEGLVELRGRGLRPGRHVLAADGTELTFYLERLIAPQSHWATAPTPAEPAAAVAVPLAGDSRFLTAQGRYLTIPHAQEPAWWRKRAPDLCGGGTVRVPIPPTAVWLVTIPAYGTPSVKLLRREEPDISSLSRPAKEFWSKIVLLDQAGTSHTTLWRRYREAVLSQFPRGRFGLV</sequence>
<dbReference type="EMBL" id="JAYMRR010000026">
    <property type="protein sequence ID" value="MFB8753508.1"/>
    <property type="molecule type" value="Genomic_DNA"/>
</dbReference>
<evidence type="ECO:0000313" key="1">
    <source>
        <dbReference type="EMBL" id="MFB8753508.1"/>
    </source>
</evidence>
<protein>
    <submittedName>
        <fullName evidence="1">Uncharacterized protein</fullName>
    </submittedName>
</protein>
<reference evidence="1 2" key="1">
    <citation type="submission" date="2024-01" db="EMBL/GenBank/DDBJ databases">
        <title>Genome mining of biosynthetic gene clusters to explore secondary metabolites of Streptomyces sp.</title>
        <authorList>
            <person name="Baig A."/>
            <person name="Ajitkumar Shintre N."/>
            <person name="Kumar H."/>
            <person name="Anbarasu A."/>
            <person name="Ramaiah S."/>
        </authorList>
    </citation>
    <scope>NUCLEOTIDE SEQUENCE [LARGE SCALE GENOMIC DNA]</scope>
    <source>
        <strain evidence="1 2">A03</strain>
    </source>
</reference>
<accession>A0ABV5DLV7</accession>
<dbReference type="RefSeq" id="WP_376720053.1">
    <property type="nucleotide sequence ID" value="NZ_JAYMRR010000026.1"/>
</dbReference>
<gene>
    <name evidence="1" type="ORF">VSS30_32290</name>
</gene>
<name>A0ABV5DLV7_9ACTN</name>
<comment type="caution">
    <text evidence="1">The sequence shown here is derived from an EMBL/GenBank/DDBJ whole genome shotgun (WGS) entry which is preliminary data.</text>
</comment>
<organism evidence="1 2">
    <name type="scientific">Streptomyces parvulus</name>
    <dbReference type="NCBI Taxonomy" id="146923"/>
    <lineage>
        <taxon>Bacteria</taxon>
        <taxon>Bacillati</taxon>
        <taxon>Actinomycetota</taxon>
        <taxon>Actinomycetes</taxon>
        <taxon>Kitasatosporales</taxon>
        <taxon>Streptomycetaceae</taxon>
        <taxon>Streptomyces</taxon>
    </lineage>
</organism>
<proteinExistence type="predicted"/>